<feature type="non-terminal residue" evidence="1">
    <location>
        <position position="88"/>
    </location>
</feature>
<organism evidence="1 2">
    <name type="scientific">Diploptera punctata</name>
    <name type="common">Pacific beetle cockroach</name>
    <dbReference type="NCBI Taxonomy" id="6984"/>
    <lineage>
        <taxon>Eukaryota</taxon>
        <taxon>Metazoa</taxon>
        <taxon>Ecdysozoa</taxon>
        <taxon>Arthropoda</taxon>
        <taxon>Hexapoda</taxon>
        <taxon>Insecta</taxon>
        <taxon>Pterygota</taxon>
        <taxon>Neoptera</taxon>
        <taxon>Polyneoptera</taxon>
        <taxon>Dictyoptera</taxon>
        <taxon>Blattodea</taxon>
        <taxon>Blaberoidea</taxon>
        <taxon>Blaberidae</taxon>
        <taxon>Diplopterinae</taxon>
        <taxon>Diploptera</taxon>
    </lineage>
</organism>
<gene>
    <name evidence="1" type="ORF">L9F63_020516</name>
</gene>
<dbReference type="Proteomes" id="UP001233999">
    <property type="component" value="Unassembled WGS sequence"/>
</dbReference>
<accession>A0AAD7ZSF5</accession>
<reference evidence="1" key="1">
    <citation type="journal article" date="2023" name="IScience">
        <title>Live-bearing cockroach genome reveals convergent evolutionary mechanisms linked to viviparity in insects and beyond.</title>
        <authorList>
            <person name="Fouks B."/>
            <person name="Harrison M.C."/>
            <person name="Mikhailova A.A."/>
            <person name="Marchal E."/>
            <person name="English S."/>
            <person name="Carruthers M."/>
            <person name="Jennings E.C."/>
            <person name="Chiamaka E.L."/>
            <person name="Frigard R.A."/>
            <person name="Pippel M."/>
            <person name="Attardo G.M."/>
            <person name="Benoit J.B."/>
            <person name="Bornberg-Bauer E."/>
            <person name="Tobe S.S."/>
        </authorList>
    </citation>
    <scope>NUCLEOTIDE SEQUENCE</scope>
    <source>
        <strain evidence="1">Stay&amp;Tobe</strain>
    </source>
</reference>
<comment type="caution">
    <text evidence="1">The sequence shown here is derived from an EMBL/GenBank/DDBJ whole genome shotgun (WGS) entry which is preliminary data.</text>
</comment>
<proteinExistence type="predicted"/>
<reference evidence="1" key="2">
    <citation type="submission" date="2023-05" db="EMBL/GenBank/DDBJ databases">
        <authorList>
            <person name="Fouks B."/>
        </authorList>
    </citation>
    <scope>NUCLEOTIDE SEQUENCE</scope>
    <source>
        <strain evidence="1">Stay&amp;Tobe</strain>
        <tissue evidence="1">Testes</tissue>
    </source>
</reference>
<protein>
    <submittedName>
        <fullName evidence="1">Uncharacterized protein</fullName>
    </submittedName>
</protein>
<keyword evidence="2" id="KW-1185">Reference proteome</keyword>
<sequence>FSDILDHCELGGCISGTVCETSHVGDSMEDVQARHKNIYKMEQITMELMPYYVGIVLLIHGCDRTVNIWRKTILTIIYIEKTNEDSVY</sequence>
<name>A0AAD7ZSF5_DIPPU</name>
<dbReference type="AlphaFoldDB" id="A0AAD7ZSF5"/>
<evidence type="ECO:0000313" key="2">
    <source>
        <dbReference type="Proteomes" id="UP001233999"/>
    </source>
</evidence>
<dbReference type="EMBL" id="JASPKZ010007246">
    <property type="protein sequence ID" value="KAJ9585846.1"/>
    <property type="molecule type" value="Genomic_DNA"/>
</dbReference>
<feature type="non-terminal residue" evidence="1">
    <location>
        <position position="1"/>
    </location>
</feature>
<evidence type="ECO:0000313" key="1">
    <source>
        <dbReference type="EMBL" id="KAJ9585846.1"/>
    </source>
</evidence>